<keyword evidence="3" id="KW-1185">Reference proteome</keyword>
<dbReference type="EMBL" id="CP067421">
    <property type="protein sequence ID" value="QQP92737.1"/>
    <property type="molecule type" value="Genomic_DNA"/>
</dbReference>
<keyword evidence="2" id="KW-0614">Plasmid</keyword>
<gene>
    <name evidence="2" type="ORF">IGS68_30205</name>
</gene>
<organism evidence="2 3">
    <name type="scientific">Skermanella cutis</name>
    <dbReference type="NCBI Taxonomy" id="2775420"/>
    <lineage>
        <taxon>Bacteria</taxon>
        <taxon>Pseudomonadati</taxon>
        <taxon>Pseudomonadota</taxon>
        <taxon>Alphaproteobacteria</taxon>
        <taxon>Rhodospirillales</taxon>
        <taxon>Azospirillaceae</taxon>
        <taxon>Skermanella</taxon>
    </lineage>
</organism>
<feature type="compositionally biased region" description="Basic residues" evidence="1">
    <location>
        <begin position="158"/>
        <end position="167"/>
    </location>
</feature>
<proteinExistence type="predicted"/>
<evidence type="ECO:0000313" key="2">
    <source>
        <dbReference type="EMBL" id="QQP92737.1"/>
    </source>
</evidence>
<feature type="compositionally biased region" description="Low complexity" evidence="1">
    <location>
        <begin position="117"/>
        <end position="135"/>
    </location>
</feature>
<sequence>MTTFNAPAFRLFFNTGKRVIETGAAWPNRAGTGFNVQLDSLFGSRPLFLVPNLDRDSQPQGPAPFKVLYPTGRIRSDGSYHTRACGVAHVSRDTHGYDLYIADPAGNMRLFLRPATDPAHAANDPPGDDAATADGIGHDPDTGEILDEETAVPDRVAAGRRRRAAGA</sequence>
<evidence type="ECO:0000313" key="3">
    <source>
        <dbReference type="Proteomes" id="UP000595197"/>
    </source>
</evidence>
<dbReference type="RefSeq" id="WP_201081879.1">
    <property type="nucleotide sequence ID" value="NZ_CP067421.1"/>
</dbReference>
<evidence type="ECO:0008006" key="4">
    <source>
        <dbReference type="Google" id="ProtNLM"/>
    </source>
</evidence>
<dbReference type="Proteomes" id="UP000595197">
    <property type="component" value="Plasmid pTT6-1"/>
</dbReference>
<reference evidence="2" key="1">
    <citation type="submission" date="2021-02" db="EMBL/GenBank/DDBJ databases">
        <title>Skermanella TT6 skin isolate.</title>
        <authorList>
            <person name="Lee K."/>
            <person name="Ganzorig M."/>
        </authorList>
    </citation>
    <scope>NUCLEOTIDE SEQUENCE</scope>
    <source>
        <strain evidence="2">TT6</strain>
    </source>
</reference>
<geneLocation type="plasmid" evidence="2 3">
    <name>pTT6-1</name>
</geneLocation>
<protein>
    <recommendedName>
        <fullName evidence="4">VOC domain-containing protein</fullName>
    </recommendedName>
</protein>
<name>A0ABX7BEC4_9PROT</name>
<evidence type="ECO:0000256" key="1">
    <source>
        <dbReference type="SAM" id="MobiDB-lite"/>
    </source>
</evidence>
<feature type="compositionally biased region" description="Acidic residues" evidence="1">
    <location>
        <begin position="142"/>
        <end position="151"/>
    </location>
</feature>
<feature type="region of interest" description="Disordered" evidence="1">
    <location>
        <begin position="116"/>
        <end position="167"/>
    </location>
</feature>
<accession>A0ABX7BEC4</accession>